<dbReference type="EMBL" id="BMJM01000003">
    <property type="protein sequence ID" value="GGE06997.1"/>
    <property type="molecule type" value="Genomic_DNA"/>
</dbReference>
<dbReference type="Proteomes" id="UP000635071">
    <property type="component" value="Unassembled WGS sequence"/>
</dbReference>
<comment type="caution">
    <text evidence="1">The sequence shown here is derived from an EMBL/GenBank/DDBJ whole genome shotgun (WGS) entry which is preliminary data.</text>
</comment>
<proteinExistence type="predicted"/>
<evidence type="ECO:0000313" key="1">
    <source>
        <dbReference type="EMBL" id="GGE06997.1"/>
    </source>
</evidence>
<evidence type="ECO:0000313" key="2">
    <source>
        <dbReference type="Proteomes" id="UP000635071"/>
    </source>
</evidence>
<name>A0A917E5L5_9SPHN</name>
<sequence>MTANTELSRRGKLLWLAGAVLLGLASQWCINYGACAAPV</sequence>
<dbReference type="AlphaFoldDB" id="A0A917E5L5"/>
<keyword evidence="2" id="KW-1185">Reference proteome</keyword>
<reference evidence="1" key="2">
    <citation type="submission" date="2020-09" db="EMBL/GenBank/DDBJ databases">
        <authorList>
            <person name="Sun Q."/>
            <person name="Zhou Y."/>
        </authorList>
    </citation>
    <scope>NUCLEOTIDE SEQUENCE</scope>
    <source>
        <strain evidence="1">CGMCC 1.15519</strain>
    </source>
</reference>
<gene>
    <name evidence="1" type="ORF">GCM10011529_11740</name>
</gene>
<reference evidence="1" key="1">
    <citation type="journal article" date="2014" name="Int. J. Syst. Evol. Microbiol.">
        <title>Complete genome sequence of Corynebacterium casei LMG S-19264T (=DSM 44701T), isolated from a smear-ripened cheese.</title>
        <authorList>
            <consortium name="US DOE Joint Genome Institute (JGI-PGF)"/>
            <person name="Walter F."/>
            <person name="Albersmeier A."/>
            <person name="Kalinowski J."/>
            <person name="Ruckert C."/>
        </authorList>
    </citation>
    <scope>NUCLEOTIDE SEQUENCE</scope>
    <source>
        <strain evidence="1">CGMCC 1.15519</strain>
    </source>
</reference>
<accession>A0A917E5L5</accession>
<protein>
    <submittedName>
        <fullName evidence="1">Uncharacterized protein</fullName>
    </submittedName>
</protein>
<organism evidence="1 2">
    <name type="scientific">Sandarakinorhabdus glacialis</name>
    <dbReference type="NCBI Taxonomy" id="1614636"/>
    <lineage>
        <taxon>Bacteria</taxon>
        <taxon>Pseudomonadati</taxon>
        <taxon>Pseudomonadota</taxon>
        <taxon>Alphaproteobacteria</taxon>
        <taxon>Sphingomonadales</taxon>
        <taxon>Sphingosinicellaceae</taxon>
        <taxon>Sandarakinorhabdus</taxon>
    </lineage>
</organism>